<keyword evidence="2 5" id="KW-0863">Zinc-finger</keyword>
<accession>A0A9D4TC06</accession>
<comment type="caution">
    <text evidence="7">The sequence shown here is derived from an EMBL/GenBank/DDBJ whole genome shotgun (WGS) entry which is preliminary data.</text>
</comment>
<dbReference type="Proteomes" id="UP000821837">
    <property type="component" value="Chromosome 1"/>
</dbReference>
<evidence type="ECO:0000313" key="8">
    <source>
        <dbReference type="Proteomes" id="UP000821837"/>
    </source>
</evidence>
<keyword evidence="1" id="KW-0479">Metal-binding</keyword>
<evidence type="ECO:0000256" key="5">
    <source>
        <dbReference type="PROSITE-ProRule" id="PRU00309"/>
    </source>
</evidence>
<evidence type="ECO:0000256" key="3">
    <source>
        <dbReference type="ARBA" id="ARBA00022833"/>
    </source>
</evidence>
<dbReference type="InterPro" id="IPR006612">
    <property type="entry name" value="THAP_Znf"/>
</dbReference>
<evidence type="ECO:0000256" key="2">
    <source>
        <dbReference type="ARBA" id="ARBA00022771"/>
    </source>
</evidence>
<keyword evidence="4 5" id="KW-0238">DNA-binding</keyword>
<dbReference type="EMBL" id="JABSTV010001245">
    <property type="protein sequence ID" value="KAH7984591.1"/>
    <property type="molecule type" value="Genomic_DNA"/>
</dbReference>
<dbReference type="Pfam" id="PF05485">
    <property type="entry name" value="THAP"/>
    <property type="match status" value="1"/>
</dbReference>
<dbReference type="AlphaFoldDB" id="A0A9D4TC06"/>
<dbReference type="PROSITE" id="PS50950">
    <property type="entry name" value="ZF_THAP"/>
    <property type="match status" value="1"/>
</dbReference>
<gene>
    <name evidence="7" type="ORF">HPB52_022865</name>
</gene>
<dbReference type="SUPFAM" id="SSF57716">
    <property type="entry name" value="Glucocorticoid receptor-like (DNA-binding domain)"/>
    <property type="match status" value="1"/>
</dbReference>
<feature type="domain" description="THAP-type" evidence="6">
    <location>
        <begin position="1"/>
        <end position="91"/>
    </location>
</feature>
<evidence type="ECO:0000313" key="7">
    <source>
        <dbReference type="EMBL" id="KAH7984591.1"/>
    </source>
</evidence>
<reference evidence="7" key="1">
    <citation type="journal article" date="2020" name="Cell">
        <title>Large-Scale Comparative Analyses of Tick Genomes Elucidate Their Genetic Diversity and Vector Capacities.</title>
        <authorList>
            <consortium name="Tick Genome and Microbiome Consortium (TIGMIC)"/>
            <person name="Jia N."/>
            <person name="Wang J."/>
            <person name="Shi W."/>
            <person name="Du L."/>
            <person name="Sun Y."/>
            <person name="Zhan W."/>
            <person name="Jiang J.F."/>
            <person name="Wang Q."/>
            <person name="Zhang B."/>
            <person name="Ji P."/>
            <person name="Bell-Sakyi L."/>
            <person name="Cui X.M."/>
            <person name="Yuan T.T."/>
            <person name="Jiang B.G."/>
            <person name="Yang W.F."/>
            <person name="Lam T.T."/>
            <person name="Chang Q.C."/>
            <person name="Ding S.J."/>
            <person name="Wang X.J."/>
            <person name="Zhu J.G."/>
            <person name="Ruan X.D."/>
            <person name="Zhao L."/>
            <person name="Wei J.T."/>
            <person name="Ye R.Z."/>
            <person name="Que T.C."/>
            <person name="Du C.H."/>
            <person name="Zhou Y.H."/>
            <person name="Cheng J.X."/>
            <person name="Dai P.F."/>
            <person name="Guo W.B."/>
            <person name="Han X.H."/>
            <person name="Huang E.J."/>
            <person name="Li L.F."/>
            <person name="Wei W."/>
            <person name="Gao Y.C."/>
            <person name="Liu J.Z."/>
            <person name="Shao H.Z."/>
            <person name="Wang X."/>
            <person name="Wang C.C."/>
            <person name="Yang T.C."/>
            <person name="Huo Q.B."/>
            <person name="Li W."/>
            <person name="Chen H.Y."/>
            <person name="Chen S.E."/>
            <person name="Zhou L.G."/>
            <person name="Ni X.B."/>
            <person name="Tian J.H."/>
            <person name="Sheng Y."/>
            <person name="Liu T."/>
            <person name="Pan Y.S."/>
            <person name="Xia L.Y."/>
            <person name="Li J."/>
            <person name="Zhao F."/>
            <person name="Cao W.C."/>
        </authorList>
    </citation>
    <scope>NUCLEOTIDE SEQUENCE</scope>
    <source>
        <strain evidence="7">Rsan-2018</strain>
    </source>
</reference>
<proteinExistence type="predicted"/>
<protein>
    <recommendedName>
        <fullName evidence="6">THAP-type domain-containing protein</fullName>
    </recommendedName>
</protein>
<dbReference type="GO" id="GO:0003677">
    <property type="term" value="F:DNA binding"/>
    <property type="evidence" value="ECO:0007669"/>
    <property type="project" value="UniProtKB-UniRule"/>
</dbReference>
<organism evidence="7 8">
    <name type="scientific">Rhipicephalus sanguineus</name>
    <name type="common">Brown dog tick</name>
    <name type="synonym">Ixodes sanguineus</name>
    <dbReference type="NCBI Taxonomy" id="34632"/>
    <lineage>
        <taxon>Eukaryota</taxon>
        <taxon>Metazoa</taxon>
        <taxon>Ecdysozoa</taxon>
        <taxon>Arthropoda</taxon>
        <taxon>Chelicerata</taxon>
        <taxon>Arachnida</taxon>
        <taxon>Acari</taxon>
        <taxon>Parasitiformes</taxon>
        <taxon>Ixodida</taxon>
        <taxon>Ixodoidea</taxon>
        <taxon>Ixodidae</taxon>
        <taxon>Rhipicephalinae</taxon>
        <taxon>Rhipicephalus</taxon>
        <taxon>Rhipicephalus</taxon>
    </lineage>
</organism>
<evidence type="ECO:0000259" key="6">
    <source>
        <dbReference type="PROSITE" id="PS50950"/>
    </source>
</evidence>
<name>A0A9D4TC06_RHISA</name>
<evidence type="ECO:0000256" key="4">
    <source>
        <dbReference type="ARBA" id="ARBA00023125"/>
    </source>
</evidence>
<reference evidence="7" key="2">
    <citation type="submission" date="2021-09" db="EMBL/GenBank/DDBJ databases">
        <authorList>
            <person name="Jia N."/>
            <person name="Wang J."/>
            <person name="Shi W."/>
            <person name="Du L."/>
            <person name="Sun Y."/>
            <person name="Zhan W."/>
            <person name="Jiang J."/>
            <person name="Wang Q."/>
            <person name="Zhang B."/>
            <person name="Ji P."/>
            <person name="Sakyi L.B."/>
            <person name="Cui X."/>
            <person name="Yuan T."/>
            <person name="Jiang B."/>
            <person name="Yang W."/>
            <person name="Lam T.T.-Y."/>
            <person name="Chang Q."/>
            <person name="Ding S."/>
            <person name="Wang X."/>
            <person name="Zhu J."/>
            <person name="Ruan X."/>
            <person name="Zhao L."/>
            <person name="Wei J."/>
            <person name="Que T."/>
            <person name="Du C."/>
            <person name="Cheng J."/>
            <person name="Dai P."/>
            <person name="Han X."/>
            <person name="Huang E."/>
            <person name="Gao Y."/>
            <person name="Liu J."/>
            <person name="Shao H."/>
            <person name="Ye R."/>
            <person name="Li L."/>
            <person name="Wei W."/>
            <person name="Wang X."/>
            <person name="Wang C."/>
            <person name="Huo Q."/>
            <person name="Li W."/>
            <person name="Guo W."/>
            <person name="Chen H."/>
            <person name="Chen S."/>
            <person name="Zhou L."/>
            <person name="Zhou L."/>
            <person name="Ni X."/>
            <person name="Tian J."/>
            <person name="Zhou Y."/>
            <person name="Sheng Y."/>
            <person name="Liu T."/>
            <person name="Pan Y."/>
            <person name="Xia L."/>
            <person name="Li J."/>
            <person name="Zhao F."/>
            <person name="Cao W."/>
        </authorList>
    </citation>
    <scope>NUCLEOTIDE SEQUENCE</scope>
    <source>
        <strain evidence="7">Rsan-2018</strain>
        <tissue evidence="7">Larvae</tissue>
    </source>
</reference>
<sequence>MVVSCCTVGCTKRARKGSGIGFFRFPKEIGRRKVWVQAVRRAPSPFPGHPDWAPSVFVFRKAVPAALTKKCDRFERSLKRKRVSGVRPTARLYRGDREDAADKWGSRWTFGHVTCVSCLGGTGIPN</sequence>
<keyword evidence="8" id="KW-1185">Reference proteome</keyword>
<keyword evidence="3" id="KW-0862">Zinc</keyword>
<evidence type="ECO:0000256" key="1">
    <source>
        <dbReference type="ARBA" id="ARBA00022723"/>
    </source>
</evidence>
<dbReference type="GO" id="GO:0008270">
    <property type="term" value="F:zinc ion binding"/>
    <property type="evidence" value="ECO:0007669"/>
    <property type="project" value="UniProtKB-KW"/>
</dbReference>